<accession>A0AAE1LQZ9</accession>
<evidence type="ECO:0000256" key="5">
    <source>
        <dbReference type="ARBA" id="ARBA00022692"/>
    </source>
</evidence>
<evidence type="ECO:0000313" key="14">
    <source>
        <dbReference type="EMBL" id="KAK3928863.1"/>
    </source>
</evidence>
<evidence type="ECO:0000256" key="1">
    <source>
        <dbReference type="ARBA" id="ARBA00004141"/>
    </source>
</evidence>
<keyword evidence="3 12" id="KW-0813">Transport</keyword>
<keyword evidence="8 12" id="KW-0406">Ion transport</keyword>
<comment type="similarity">
    <text evidence="2 12">Belongs to the amiloride-sensitive sodium channel (TC 1.A.6) family.</text>
</comment>
<evidence type="ECO:0000256" key="8">
    <source>
        <dbReference type="ARBA" id="ARBA00023065"/>
    </source>
</evidence>
<evidence type="ECO:0000256" key="13">
    <source>
        <dbReference type="SAM" id="MobiDB-lite"/>
    </source>
</evidence>
<evidence type="ECO:0000256" key="6">
    <source>
        <dbReference type="ARBA" id="ARBA00022989"/>
    </source>
</evidence>
<dbReference type="AlphaFoldDB" id="A0AAE1LQZ9"/>
<name>A0AAE1LQZ9_9NEOP</name>
<dbReference type="PANTHER" id="PTHR11690:SF300">
    <property type="entry name" value="PICKPOCKET PROTEIN 19"/>
    <property type="match status" value="1"/>
</dbReference>
<keyword evidence="15" id="KW-1185">Reference proteome</keyword>
<dbReference type="Pfam" id="PF00858">
    <property type="entry name" value="ASC"/>
    <property type="match status" value="1"/>
</dbReference>
<evidence type="ECO:0000256" key="12">
    <source>
        <dbReference type="RuleBase" id="RU000679"/>
    </source>
</evidence>
<dbReference type="GO" id="GO:0005886">
    <property type="term" value="C:plasma membrane"/>
    <property type="evidence" value="ECO:0007669"/>
    <property type="project" value="TreeGrafter"/>
</dbReference>
<reference evidence="14" key="2">
    <citation type="journal article" date="2023" name="BMC Genomics">
        <title>Pest status, molecular evolution, and epigenetic factors derived from the genome assembly of Frankliniella fusca, a thysanopteran phytovirus vector.</title>
        <authorList>
            <person name="Catto M.A."/>
            <person name="Labadie P.E."/>
            <person name="Jacobson A.L."/>
            <person name="Kennedy G.G."/>
            <person name="Srinivasan R."/>
            <person name="Hunt B.G."/>
        </authorList>
    </citation>
    <scope>NUCLEOTIDE SEQUENCE</scope>
    <source>
        <strain evidence="14">PL_HMW_Pooled</strain>
    </source>
</reference>
<keyword evidence="5 12" id="KW-0812">Transmembrane</keyword>
<keyword evidence="11 12" id="KW-0407">Ion channel</keyword>
<dbReference type="EMBL" id="JAHWGI010001356">
    <property type="protein sequence ID" value="KAK3928863.1"/>
    <property type="molecule type" value="Genomic_DNA"/>
</dbReference>
<dbReference type="GO" id="GO:0015280">
    <property type="term" value="F:ligand-gated sodium channel activity"/>
    <property type="evidence" value="ECO:0007669"/>
    <property type="project" value="TreeGrafter"/>
</dbReference>
<reference evidence="14" key="1">
    <citation type="submission" date="2021-07" db="EMBL/GenBank/DDBJ databases">
        <authorList>
            <person name="Catto M.A."/>
            <person name="Jacobson A."/>
            <person name="Kennedy G."/>
            <person name="Labadie P."/>
            <person name="Hunt B.G."/>
            <person name="Srinivasan R."/>
        </authorList>
    </citation>
    <scope>NUCLEOTIDE SEQUENCE</scope>
    <source>
        <strain evidence="14">PL_HMW_Pooled</strain>
        <tissue evidence="14">Head</tissue>
    </source>
</reference>
<evidence type="ECO:0000256" key="11">
    <source>
        <dbReference type="ARBA" id="ARBA00023303"/>
    </source>
</evidence>
<proteinExistence type="inferred from homology"/>
<feature type="region of interest" description="Disordered" evidence="13">
    <location>
        <begin position="500"/>
        <end position="547"/>
    </location>
</feature>
<evidence type="ECO:0000256" key="4">
    <source>
        <dbReference type="ARBA" id="ARBA00022461"/>
    </source>
</evidence>
<feature type="compositionally biased region" description="Low complexity" evidence="13">
    <location>
        <begin position="503"/>
        <end position="540"/>
    </location>
</feature>
<comment type="caution">
    <text evidence="14">The sequence shown here is derived from an EMBL/GenBank/DDBJ whole genome shotgun (WGS) entry which is preliminary data.</text>
</comment>
<evidence type="ECO:0000313" key="15">
    <source>
        <dbReference type="Proteomes" id="UP001219518"/>
    </source>
</evidence>
<keyword evidence="4 12" id="KW-0894">Sodium channel</keyword>
<organism evidence="14 15">
    <name type="scientific">Frankliniella fusca</name>
    <dbReference type="NCBI Taxonomy" id="407009"/>
    <lineage>
        <taxon>Eukaryota</taxon>
        <taxon>Metazoa</taxon>
        <taxon>Ecdysozoa</taxon>
        <taxon>Arthropoda</taxon>
        <taxon>Hexapoda</taxon>
        <taxon>Insecta</taxon>
        <taxon>Pterygota</taxon>
        <taxon>Neoptera</taxon>
        <taxon>Paraneoptera</taxon>
        <taxon>Thysanoptera</taxon>
        <taxon>Terebrantia</taxon>
        <taxon>Thripoidea</taxon>
        <taxon>Thripidae</taxon>
        <taxon>Frankliniella</taxon>
    </lineage>
</organism>
<keyword evidence="10 12" id="KW-0739">Sodium transport</keyword>
<evidence type="ECO:0000256" key="3">
    <source>
        <dbReference type="ARBA" id="ARBA00022448"/>
    </source>
</evidence>
<sequence length="547" mass="61457">MASRPGIRLWDRALWVVVILASAAVTVRELPLTYQRLTQRPTSVDIRTTSKAVFNIPFPAVTICPKMKVRKRAAIDYLKRANQLTYVNESAVLPALQFLESFKLPYWLDYRSDGVFDDEVYELFSGIDLFHFMKTVALNCSSVFRSCLWAGKVFDCCTFFRRTWSNTGLCFAFNSYTTWARRRTCNLIPAEERPTASAASSWYLNRPKTKECGLYRALGAGPNSALEVFLEFVDPLDMVWPVRQSRGYNVAVHPANENSDMGRGFSVPEQAAGSSAMTTVSITYEETAADPWLKGLDPAARRCLFEDEIPETFRLLDQNWYTYDTCLAVCRHLFLYSRCGCLPFHTLKLGQQCSLEEYQCIVRNGRESLLWVRVTDEDLPGTTAEERNHSAWPDCRACLPPCSQSIYQTEFKTVNSVHTPNHSAAAFLNVFYRDLHSAVKYREVRDQDPAEQFVTYCSVINLFLGLSVLSVAQAAFYLARVLAELWGPARRRLARLRDRCWRPGTPSTTPSGTPSGTPSATPSGTPSTTPSSPEASAGASVPLPFVI</sequence>
<dbReference type="PANTHER" id="PTHR11690">
    <property type="entry name" value="AMILORIDE-SENSITIVE SODIUM CHANNEL-RELATED"/>
    <property type="match status" value="1"/>
</dbReference>
<protein>
    <submittedName>
        <fullName evidence="14">Pickpocket protein 19</fullName>
    </submittedName>
</protein>
<evidence type="ECO:0000256" key="9">
    <source>
        <dbReference type="ARBA" id="ARBA00023136"/>
    </source>
</evidence>
<comment type="subcellular location">
    <subcellularLocation>
        <location evidence="1">Membrane</location>
        <topology evidence="1">Multi-pass membrane protein</topology>
    </subcellularLocation>
</comment>
<keyword evidence="9" id="KW-0472">Membrane</keyword>
<dbReference type="InterPro" id="IPR001873">
    <property type="entry name" value="ENaC"/>
</dbReference>
<evidence type="ECO:0000256" key="2">
    <source>
        <dbReference type="ARBA" id="ARBA00007193"/>
    </source>
</evidence>
<evidence type="ECO:0000256" key="10">
    <source>
        <dbReference type="ARBA" id="ARBA00023201"/>
    </source>
</evidence>
<keyword evidence="6" id="KW-1133">Transmembrane helix</keyword>
<gene>
    <name evidence="14" type="ORF">KUF71_017087</name>
</gene>
<dbReference type="Proteomes" id="UP001219518">
    <property type="component" value="Unassembled WGS sequence"/>
</dbReference>
<dbReference type="Gene3D" id="2.60.470.10">
    <property type="entry name" value="Acid-sensing ion channels like domains"/>
    <property type="match status" value="1"/>
</dbReference>
<evidence type="ECO:0000256" key="7">
    <source>
        <dbReference type="ARBA" id="ARBA00023053"/>
    </source>
</evidence>
<keyword evidence="7" id="KW-0915">Sodium</keyword>